<organism evidence="2 3">
    <name type="scientific">Lentithecium fluviatile CBS 122367</name>
    <dbReference type="NCBI Taxonomy" id="1168545"/>
    <lineage>
        <taxon>Eukaryota</taxon>
        <taxon>Fungi</taxon>
        <taxon>Dikarya</taxon>
        <taxon>Ascomycota</taxon>
        <taxon>Pezizomycotina</taxon>
        <taxon>Dothideomycetes</taxon>
        <taxon>Pleosporomycetidae</taxon>
        <taxon>Pleosporales</taxon>
        <taxon>Massarineae</taxon>
        <taxon>Lentitheciaceae</taxon>
        <taxon>Lentithecium</taxon>
    </lineage>
</organism>
<dbReference type="Proteomes" id="UP000799291">
    <property type="component" value="Unassembled WGS sequence"/>
</dbReference>
<dbReference type="AlphaFoldDB" id="A0A6G1IFM0"/>
<feature type="compositionally biased region" description="Polar residues" evidence="1">
    <location>
        <begin position="125"/>
        <end position="145"/>
    </location>
</feature>
<protein>
    <submittedName>
        <fullName evidence="2">Uncharacterized protein</fullName>
    </submittedName>
</protein>
<evidence type="ECO:0000313" key="2">
    <source>
        <dbReference type="EMBL" id="KAF2676888.1"/>
    </source>
</evidence>
<evidence type="ECO:0000313" key="3">
    <source>
        <dbReference type="Proteomes" id="UP000799291"/>
    </source>
</evidence>
<feature type="region of interest" description="Disordered" evidence="1">
    <location>
        <begin position="1"/>
        <end position="183"/>
    </location>
</feature>
<keyword evidence="3" id="KW-1185">Reference proteome</keyword>
<proteinExistence type="predicted"/>
<gene>
    <name evidence="2" type="ORF">K458DRAFT_396467</name>
</gene>
<feature type="compositionally biased region" description="Basic and acidic residues" evidence="1">
    <location>
        <begin position="238"/>
        <end position="263"/>
    </location>
</feature>
<feature type="compositionally biased region" description="Polar residues" evidence="1">
    <location>
        <begin position="156"/>
        <end position="179"/>
    </location>
</feature>
<accession>A0A6G1IFM0</accession>
<feature type="compositionally biased region" description="Low complexity" evidence="1">
    <location>
        <begin position="38"/>
        <end position="54"/>
    </location>
</feature>
<feature type="region of interest" description="Disordered" evidence="1">
    <location>
        <begin position="211"/>
        <end position="263"/>
    </location>
</feature>
<dbReference type="EMBL" id="MU005628">
    <property type="protein sequence ID" value="KAF2676888.1"/>
    <property type="molecule type" value="Genomic_DNA"/>
</dbReference>
<name>A0A6G1IFM0_9PLEO</name>
<feature type="compositionally biased region" description="Polar residues" evidence="1">
    <location>
        <begin position="105"/>
        <end position="115"/>
    </location>
</feature>
<evidence type="ECO:0000256" key="1">
    <source>
        <dbReference type="SAM" id="MobiDB-lite"/>
    </source>
</evidence>
<reference evidence="2" key="1">
    <citation type="journal article" date="2020" name="Stud. Mycol.">
        <title>101 Dothideomycetes genomes: a test case for predicting lifestyles and emergence of pathogens.</title>
        <authorList>
            <person name="Haridas S."/>
            <person name="Albert R."/>
            <person name="Binder M."/>
            <person name="Bloem J."/>
            <person name="Labutti K."/>
            <person name="Salamov A."/>
            <person name="Andreopoulos B."/>
            <person name="Baker S."/>
            <person name="Barry K."/>
            <person name="Bills G."/>
            <person name="Bluhm B."/>
            <person name="Cannon C."/>
            <person name="Castanera R."/>
            <person name="Culley D."/>
            <person name="Daum C."/>
            <person name="Ezra D."/>
            <person name="Gonzalez J."/>
            <person name="Henrissat B."/>
            <person name="Kuo A."/>
            <person name="Liang C."/>
            <person name="Lipzen A."/>
            <person name="Lutzoni F."/>
            <person name="Magnuson J."/>
            <person name="Mondo S."/>
            <person name="Nolan M."/>
            <person name="Ohm R."/>
            <person name="Pangilinan J."/>
            <person name="Park H.-J."/>
            <person name="Ramirez L."/>
            <person name="Alfaro M."/>
            <person name="Sun H."/>
            <person name="Tritt A."/>
            <person name="Yoshinaga Y."/>
            <person name="Zwiers L.-H."/>
            <person name="Turgeon B."/>
            <person name="Goodwin S."/>
            <person name="Spatafora J."/>
            <person name="Crous P."/>
            <person name="Grigoriev I."/>
        </authorList>
    </citation>
    <scope>NUCLEOTIDE SEQUENCE</scope>
    <source>
        <strain evidence="2">CBS 122367</strain>
    </source>
</reference>
<dbReference type="OrthoDB" id="3800972at2759"/>
<sequence>MSKQEPAKDPNTTHGFKRRCISDSPPPKLSPSQGQEKGSNPSPGSPRSRPGNSSMTAGAEGSTDVELLRRNGTPPGIAKSSIRDNGGPAAMRGSSAHVTAAATVRTPSSRNNSWGIPTGVPPSCSGISATAGATSLNDFRSSSGPRASLRHIPGTLDSSGWPSPSSVRDTIRPPQSNRVLYTGPINDPLANRVKGTVWDMPAFAAERGEIASSPSGQAHPGRAYESQNRSEIISSPGDRAETREAYEPRVRENSRNTPTIRERKSFRNYTSLIPPRFVTRTAATNRYRRRPPPVREPGSLRVPGRRYQNIQGVPAHFSPFIGVPVVRHPVDDVDSGYGPPPRIVQEADRRKRGINSWNLPQAALTHRLQNARGIVRPAHMVHYNALWSQAPPDFVDVRLLGDVEVTAAELMTFFPAHHDWHDFYHRLWENGWERGHISGYINWARSRLAPDILLANSLSTYVTHMHTEFHTAYNGNAPRCLGDARNHQPVTDFTLKNWAPSPEMLRPDRDRMIDYPVIELVRGVPLSRLPTGEGRRLLTRVVEEVVRTNDHDLMLSQVSGYAAANGVDLGLTPMPPDADQRAYAELKERIKAHRAILGADARGKGWAFN</sequence>